<dbReference type="CDD" id="cd00067">
    <property type="entry name" value="GAL4"/>
    <property type="match status" value="1"/>
</dbReference>
<sequence length="782" mass="88937">MRRDKSPESLVSCVDTVVGPNRIIKGYRPGRWSGPASRDRICFSSLCSSDTEPTNPTLYEHDESTLGLRRMLTVSKAEESQLRCTRERPECRRCARINHACSYPPPPNRKGLAACRSQGRFDSAEQHRAFSWDSRLNNNQPSLADACTNTNDNDRISRHLHDFSANTLQKTTPSSLYTIRGNNTRPSMPDGDEDTHVADEVALFLIEIYFERHYQANLLFYKQSFIDDYLSQRLPGYISKAVFAFASIFLNHVPGGNTSGNLEISDISSVDWHEIGERWAERAGQSVLMQADKPCLEVVQTCQILAMFWLARSKTERTNMHAMIAYRSCRILGFHQQNPEWAKQHPIEAIIQRRCLWACWLTQCASHANARFLTDCWAEVVDCPLPESNQSDPRIIGERYVDNVGSIHQRGIIDKTSRLDFHTCLVIIHGLWWEIQHFVFSMQKNPHPPYDPTPMLYNLEERLHDLHASMDERVQYFSSSGETSTSSTTLGQVFSLNFTYHLCFCYMCSALVPILSCGIQVPTLPKRLLRLAAEQAWKHSSIMVDMTEHFLSRKGVISKLWPIVGYGAYVCTVIQLRCFFALRSLTVARLKRCENLLCLTGELKNYWGNINTFVDRQLANARKFLNPDEDLTSETHIIPENLVDAIASPEISILARWRTFISGYIANQDYENRSVHAQQDGHRRLSLRKAPEAIEREMSANIGENMTLPIQTQSSAEAPNTTQSWSMQQSIPPGETLHNHESSQIQPPGRNGVGLWEQVPAMFADLFGQDFHAANGELLMDT</sequence>
<accession>A0A8H5ZNL0</accession>
<dbReference type="Pfam" id="PF04082">
    <property type="entry name" value="Fungal_trans"/>
    <property type="match status" value="1"/>
</dbReference>
<comment type="caution">
    <text evidence="9">The sequence shown here is derived from an EMBL/GenBank/DDBJ whole genome shotgun (WGS) entry which is preliminary data.</text>
</comment>
<evidence type="ECO:0000259" key="8">
    <source>
        <dbReference type="Pfam" id="PF04082"/>
    </source>
</evidence>
<evidence type="ECO:0000256" key="6">
    <source>
        <dbReference type="ARBA" id="ARBA00023242"/>
    </source>
</evidence>
<feature type="domain" description="Xylanolytic transcriptional activator regulatory" evidence="8">
    <location>
        <begin position="206"/>
        <end position="390"/>
    </location>
</feature>
<dbReference type="PANTHER" id="PTHR47338:SF27">
    <property type="entry name" value="ZN(II)2CYS6 TRANSCRIPTION FACTOR (EUROFUNG)"/>
    <property type="match status" value="1"/>
</dbReference>
<feature type="compositionally biased region" description="Polar residues" evidence="7">
    <location>
        <begin position="713"/>
        <end position="731"/>
    </location>
</feature>
<keyword evidence="2" id="KW-0479">Metal-binding</keyword>
<dbReference type="InterPro" id="IPR001138">
    <property type="entry name" value="Zn2Cys6_DnaBD"/>
</dbReference>
<dbReference type="InterPro" id="IPR007219">
    <property type="entry name" value="XnlR_reg_dom"/>
</dbReference>
<reference evidence="9" key="1">
    <citation type="submission" date="2019-11" db="EMBL/GenBank/DDBJ databases">
        <title>Bipolaris sorokiniana Genome sequencing.</title>
        <authorList>
            <person name="Wang H."/>
        </authorList>
    </citation>
    <scope>NUCLEOTIDE SEQUENCE</scope>
</reference>
<dbReference type="Proteomes" id="UP000624244">
    <property type="component" value="Unassembled WGS sequence"/>
</dbReference>
<keyword evidence="5" id="KW-0804">Transcription</keyword>
<organism evidence="9 10">
    <name type="scientific">Cochliobolus sativus</name>
    <name type="common">Common root rot and spot blotch fungus</name>
    <name type="synonym">Bipolaris sorokiniana</name>
    <dbReference type="NCBI Taxonomy" id="45130"/>
    <lineage>
        <taxon>Eukaryota</taxon>
        <taxon>Fungi</taxon>
        <taxon>Dikarya</taxon>
        <taxon>Ascomycota</taxon>
        <taxon>Pezizomycotina</taxon>
        <taxon>Dothideomycetes</taxon>
        <taxon>Pleosporomycetidae</taxon>
        <taxon>Pleosporales</taxon>
        <taxon>Pleosporineae</taxon>
        <taxon>Pleosporaceae</taxon>
        <taxon>Bipolaris</taxon>
    </lineage>
</organism>
<evidence type="ECO:0000256" key="5">
    <source>
        <dbReference type="ARBA" id="ARBA00023163"/>
    </source>
</evidence>
<dbReference type="GO" id="GO:0008270">
    <property type="term" value="F:zinc ion binding"/>
    <property type="evidence" value="ECO:0007669"/>
    <property type="project" value="InterPro"/>
</dbReference>
<keyword evidence="6" id="KW-0539">Nucleus</keyword>
<dbReference type="InterPro" id="IPR050815">
    <property type="entry name" value="TF_fung"/>
</dbReference>
<evidence type="ECO:0000256" key="3">
    <source>
        <dbReference type="ARBA" id="ARBA00023015"/>
    </source>
</evidence>
<evidence type="ECO:0000256" key="1">
    <source>
        <dbReference type="ARBA" id="ARBA00004123"/>
    </source>
</evidence>
<name>A0A8H5ZNL0_COCSA</name>
<keyword evidence="4" id="KW-0843">Virulence</keyword>
<dbReference type="CDD" id="cd12148">
    <property type="entry name" value="fungal_TF_MHR"/>
    <property type="match status" value="1"/>
</dbReference>
<protein>
    <recommendedName>
        <fullName evidence="8">Xylanolytic transcriptional activator regulatory domain-containing protein</fullName>
    </recommendedName>
</protein>
<feature type="region of interest" description="Disordered" evidence="7">
    <location>
        <begin position="713"/>
        <end position="753"/>
    </location>
</feature>
<evidence type="ECO:0000313" key="9">
    <source>
        <dbReference type="EMBL" id="KAF5852325.1"/>
    </source>
</evidence>
<dbReference type="GO" id="GO:0005634">
    <property type="term" value="C:nucleus"/>
    <property type="evidence" value="ECO:0007669"/>
    <property type="project" value="UniProtKB-SubCell"/>
</dbReference>
<dbReference type="GO" id="GO:0006351">
    <property type="term" value="P:DNA-templated transcription"/>
    <property type="evidence" value="ECO:0007669"/>
    <property type="project" value="InterPro"/>
</dbReference>
<evidence type="ECO:0000313" key="10">
    <source>
        <dbReference type="Proteomes" id="UP000624244"/>
    </source>
</evidence>
<proteinExistence type="predicted"/>
<dbReference type="GO" id="GO:0000981">
    <property type="term" value="F:DNA-binding transcription factor activity, RNA polymerase II-specific"/>
    <property type="evidence" value="ECO:0007669"/>
    <property type="project" value="InterPro"/>
</dbReference>
<dbReference type="EMBL" id="WNKQ01000003">
    <property type="protein sequence ID" value="KAF5852325.1"/>
    <property type="molecule type" value="Genomic_DNA"/>
</dbReference>
<keyword evidence="3" id="KW-0805">Transcription regulation</keyword>
<evidence type="ECO:0000256" key="2">
    <source>
        <dbReference type="ARBA" id="ARBA00022723"/>
    </source>
</evidence>
<dbReference type="GO" id="GO:0003677">
    <property type="term" value="F:DNA binding"/>
    <property type="evidence" value="ECO:0007669"/>
    <property type="project" value="InterPro"/>
</dbReference>
<evidence type="ECO:0000256" key="4">
    <source>
        <dbReference type="ARBA" id="ARBA00023026"/>
    </source>
</evidence>
<gene>
    <name evidence="9" type="ORF">GGP41_007718</name>
</gene>
<comment type="subcellular location">
    <subcellularLocation>
        <location evidence="1">Nucleus</location>
    </subcellularLocation>
</comment>
<dbReference type="AlphaFoldDB" id="A0A8H5ZNL0"/>
<dbReference type="PANTHER" id="PTHR47338">
    <property type="entry name" value="ZN(II)2CYS6 TRANSCRIPTION FACTOR (EUROFUNG)-RELATED"/>
    <property type="match status" value="1"/>
</dbReference>
<evidence type="ECO:0000256" key="7">
    <source>
        <dbReference type="SAM" id="MobiDB-lite"/>
    </source>
</evidence>